<dbReference type="PANTHER" id="PTHR43031">
    <property type="entry name" value="FAD-DEPENDENT OXIDOREDUCTASE"/>
    <property type="match status" value="1"/>
</dbReference>
<organism evidence="3 4">
    <name type="scientific">Thiosulfativibrio zosterae</name>
    <dbReference type="NCBI Taxonomy" id="2675053"/>
    <lineage>
        <taxon>Bacteria</taxon>
        <taxon>Pseudomonadati</taxon>
        <taxon>Pseudomonadota</taxon>
        <taxon>Gammaproteobacteria</taxon>
        <taxon>Thiotrichales</taxon>
        <taxon>Piscirickettsiaceae</taxon>
        <taxon>Thiosulfativibrio</taxon>
    </lineage>
</organism>
<evidence type="ECO:0000256" key="1">
    <source>
        <dbReference type="SAM" id="SignalP"/>
    </source>
</evidence>
<feature type="domain" description="Rhodanese" evidence="2">
    <location>
        <begin position="53"/>
        <end position="141"/>
    </location>
</feature>
<accession>A0A6F8PNV3</accession>
<dbReference type="Pfam" id="PF00581">
    <property type="entry name" value="Rhodanese"/>
    <property type="match status" value="1"/>
</dbReference>
<dbReference type="EMBL" id="AP021888">
    <property type="protein sequence ID" value="BBP43801.1"/>
    <property type="molecule type" value="Genomic_DNA"/>
</dbReference>
<evidence type="ECO:0000259" key="2">
    <source>
        <dbReference type="PROSITE" id="PS50206"/>
    </source>
</evidence>
<dbReference type="KEGG" id="tzo:THMIRHAT_15470"/>
<dbReference type="InterPro" id="IPR036873">
    <property type="entry name" value="Rhodanese-like_dom_sf"/>
</dbReference>
<dbReference type="SMART" id="SM00450">
    <property type="entry name" value="RHOD"/>
    <property type="match status" value="1"/>
</dbReference>
<dbReference type="AlphaFoldDB" id="A0A6F8PNV3"/>
<dbReference type="PANTHER" id="PTHR43031:SF1">
    <property type="entry name" value="PYRIDINE NUCLEOTIDE-DISULPHIDE OXIDOREDUCTASE"/>
    <property type="match status" value="1"/>
</dbReference>
<keyword evidence="4" id="KW-1185">Reference proteome</keyword>
<name>A0A6F8PNV3_9GAMM</name>
<dbReference type="Gene3D" id="3.40.250.10">
    <property type="entry name" value="Rhodanese-like domain"/>
    <property type="match status" value="1"/>
</dbReference>
<reference evidence="4" key="1">
    <citation type="submission" date="2019-11" db="EMBL/GenBank/DDBJ databases">
        <title>Isolation and characterization of two novel species in the genus Thiomicrorhabdus.</title>
        <authorList>
            <person name="Mochizuki J."/>
            <person name="Kojima H."/>
            <person name="Fukui M."/>
        </authorList>
    </citation>
    <scope>NUCLEOTIDE SEQUENCE [LARGE SCALE GENOMIC DNA]</scope>
    <source>
        <strain evidence="4">AkT22</strain>
    </source>
</reference>
<sequence length="144" mass="16057">MLDMKRHLILSQGMTLALSWLVSLSVLAAGPSAETVEGAKTIDAQEAKALWLKGAAFIDTRSSSDWETGRIPGALHINVKNPEFNPNYIGQYVAKDQPVVSYCNAELCHRAQKGAELLVKFGYTQVYYFRLGFPSWKNAQFPYE</sequence>
<proteinExistence type="predicted"/>
<evidence type="ECO:0000313" key="3">
    <source>
        <dbReference type="EMBL" id="BBP43801.1"/>
    </source>
</evidence>
<feature type="signal peptide" evidence="1">
    <location>
        <begin position="1"/>
        <end position="28"/>
    </location>
</feature>
<dbReference type="InterPro" id="IPR001763">
    <property type="entry name" value="Rhodanese-like_dom"/>
</dbReference>
<gene>
    <name evidence="3" type="ORF">THMIRHAT_15470</name>
</gene>
<dbReference type="Proteomes" id="UP000501466">
    <property type="component" value="Chromosome"/>
</dbReference>
<protein>
    <recommendedName>
        <fullName evidence="2">Rhodanese domain-containing protein</fullName>
    </recommendedName>
</protein>
<dbReference type="CDD" id="cd00158">
    <property type="entry name" value="RHOD"/>
    <property type="match status" value="1"/>
</dbReference>
<keyword evidence="1" id="KW-0732">Signal</keyword>
<dbReference type="PROSITE" id="PS50206">
    <property type="entry name" value="RHODANESE_3"/>
    <property type="match status" value="1"/>
</dbReference>
<dbReference type="InterPro" id="IPR050229">
    <property type="entry name" value="GlpE_sulfurtransferase"/>
</dbReference>
<dbReference type="SUPFAM" id="SSF52821">
    <property type="entry name" value="Rhodanese/Cell cycle control phosphatase"/>
    <property type="match status" value="1"/>
</dbReference>
<evidence type="ECO:0000313" key="4">
    <source>
        <dbReference type="Proteomes" id="UP000501466"/>
    </source>
</evidence>
<feature type="chain" id="PRO_5026078083" description="Rhodanese domain-containing protein" evidence="1">
    <location>
        <begin position="29"/>
        <end position="144"/>
    </location>
</feature>